<proteinExistence type="predicted"/>
<protein>
    <recommendedName>
        <fullName evidence="3">DUF2490 domain-containing protein</fullName>
    </recommendedName>
</protein>
<dbReference type="AlphaFoldDB" id="A0A6J4HY57"/>
<evidence type="ECO:0000313" key="2">
    <source>
        <dbReference type="EMBL" id="CAA9236738.1"/>
    </source>
</evidence>
<name>A0A6J4HY57_9SPHI</name>
<organism evidence="2">
    <name type="scientific">uncultured Cytophagales bacterium</name>
    <dbReference type="NCBI Taxonomy" id="158755"/>
    <lineage>
        <taxon>Bacteria</taxon>
        <taxon>Pseudomonadati</taxon>
        <taxon>Bacteroidota</taxon>
        <taxon>Sphingobacteriia</taxon>
        <taxon>Sphingobacteriales</taxon>
        <taxon>environmental samples</taxon>
    </lineage>
</organism>
<gene>
    <name evidence="2" type="ORF">AVDCRST_MAG56-1239</name>
</gene>
<feature type="signal peptide" evidence="1">
    <location>
        <begin position="1"/>
        <end position="22"/>
    </location>
</feature>
<dbReference type="Pfam" id="PF10677">
    <property type="entry name" value="DUF2490"/>
    <property type="match status" value="1"/>
</dbReference>
<dbReference type="EMBL" id="CADCTQ010000117">
    <property type="protein sequence ID" value="CAA9236738.1"/>
    <property type="molecule type" value="Genomic_DNA"/>
</dbReference>
<dbReference type="InterPro" id="IPR019619">
    <property type="entry name" value="DUF2490"/>
</dbReference>
<keyword evidence="1" id="KW-0732">Signal</keyword>
<reference evidence="2" key="1">
    <citation type="submission" date="2020-02" db="EMBL/GenBank/DDBJ databases">
        <authorList>
            <person name="Meier V. D."/>
        </authorList>
    </citation>
    <scope>NUCLEOTIDE SEQUENCE</scope>
    <source>
        <strain evidence="2">AVDCRST_MAG56</strain>
    </source>
</reference>
<feature type="chain" id="PRO_5027102252" description="DUF2490 domain-containing protein" evidence="1">
    <location>
        <begin position="23"/>
        <end position="232"/>
    </location>
</feature>
<accession>A0A6J4HY57</accession>
<sequence>MTRYLSILPLLTLFLLPAGAFAQRGPYWMWEPEFSYTQKLGKRWSANGKLAVQQTFNEPSGEGAASKYQVNYTMVQLFGTYNLRPGTQLTGGYAFRFNDLLDPEPGREHRIMEQLTFLVYPGGTRIANRFRAEQRFEDASFINRWRYRIAYETPLRGDRLDPGEQYLITSNEVLFSFNAHERFGANRLYLGVGWYFSKERKLEAGVQYRLNDIGTGKTETAIWFTTAYYLNR</sequence>
<evidence type="ECO:0000256" key="1">
    <source>
        <dbReference type="SAM" id="SignalP"/>
    </source>
</evidence>
<evidence type="ECO:0008006" key="3">
    <source>
        <dbReference type="Google" id="ProtNLM"/>
    </source>
</evidence>